<gene>
    <name evidence="2" type="ORF">Atai01_28850</name>
</gene>
<dbReference type="PANTHER" id="PTHR40758">
    <property type="entry name" value="CONSERVED PROTEIN"/>
    <property type="match status" value="1"/>
</dbReference>
<dbReference type="SUPFAM" id="SSF109854">
    <property type="entry name" value="DinB/YfiT-like putative metalloenzymes"/>
    <property type="match status" value="1"/>
</dbReference>
<accession>A0A9W6QYB8</accession>
<evidence type="ECO:0000313" key="2">
    <source>
        <dbReference type="EMBL" id="GLY66266.1"/>
    </source>
</evidence>
<sequence>MSGQALIDHGRFLETLGVEVELLTGAARAAPPDTPVPACAGFTVGEIVRHVGGIYRVARLWITEGHRPRRWQSDPVPGQTTEQYLRTGLAALLGELTTHDPGQYAAGWWPADLTYGFWSRRMAHETTIHRTDVQGAAGVDITEIAEDIAIDGIDEVLSAWFGRRLPMLGLSGTTTRSVAVQTAGHTWIARAGPDETIAWHCSAAEAEQADSIVSSSPMSVYLWLWGRVGHHAVTWDGDPDAIAQLWALLRLATR</sequence>
<reference evidence="2" key="1">
    <citation type="submission" date="2023-03" db="EMBL/GenBank/DDBJ databases">
        <title>Amycolatopsis taiwanensis NBRC 103393.</title>
        <authorList>
            <person name="Ichikawa N."/>
            <person name="Sato H."/>
            <person name="Tonouchi N."/>
        </authorList>
    </citation>
    <scope>NUCLEOTIDE SEQUENCE</scope>
    <source>
        <strain evidence="2">NBRC 103393</strain>
    </source>
</reference>
<organism evidence="2 3">
    <name type="scientific">Amycolatopsis taiwanensis</name>
    <dbReference type="NCBI Taxonomy" id="342230"/>
    <lineage>
        <taxon>Bacteria</taxon>
        <taxon>Bacillati</taxon>
        <taxon>Actinomycetota</taxon>
        <taxon>Actinomycetes</taxon>
        <taxon>Pseudonocardiales</taxon>
        <taxon>Pseudonocardiaceae</taxon>
        <taxon>Amycolatopsis</taxon>
    </lineage>
</organism>
<dbReference type="PANTHER" id="PTHR40758:SF1">
    <property type="entry name" value="CONSERVED PROTEIN"/>
    <property type="match status" value="1"/>
</dbReference>
<name>A0A9W6QYB8_9PSEU</name>
<dbReference type="InterPro" id="IPR034660">
    <property type="entry name" value="DinB/YfiT-like"/>
</dbReference>
<dbReference type="InterPro" id="IPR024344">
    <property type="entry name" value="MDMPI_metal-binding"/>
</dbReference>
<protein>
    <recommendedName>
        <fullName evidence="1">Mycothiol-dependent maleylpyruvate isomerase metal-binding domain-containing protein</fullName>
    </recommendedName>
</protein>
<dbReference type="EMBL" id="BSTI01000005">
    <property type="protein sequence ID" value="GLY66266.1"/>
    <property type="molecule type" value="Genomic_DNA"/>
</dbReference>
<comment type="caution">
    <text evidence="2">The sequence shown here is derived from an EMBL/GenBank/DDBJ whole genome shotgun (WGS) entry which is preliminary data.</text>
</comment>
<dbReference type="AlphaFoldDB" id="A0A9W6QYB8"/>
<keyword evidence="3" id="KW-1185">Reference proteome</keyword>
<proteinExistence type="predicted"/>
<evidence type="ECO:0000313" key="3">
    <source>
        <dbReference type="Proteomes" id="UP001165136"/>
    </source>
</evidence>
<dbReference type="Pfam" id="PF11716">
    <property type="entry name" value="MDMPI_N"/>
    <property type="match status" value="1"/>
</dbReference>
<evidence type="ECO:0000259" key="1">
    <source>
        <dbReference type="Pfam" id="PF11716"/>
    </source>
</evidence>
<dbReference type="Proteomes" id="UP001165136">
    <property type="component" value="Unassembled WGS sequence"/>
</dbReference>
<dbReference type="GO" id="GO:0005886">
    <property type="term" value="C:plasma membrane"/>
    <property type="evidence" value="ECO:0007669"/>
    <property type="project" value="TreeGrafter"/>
</dbReference>
<dbReference type="RefSeq" id="WP_027943206.1">
    <property type="nucleotide sequence ID" value="NZ_BSTI01000005.1"/>
</dbReference>
<feature type="domain" description="Mycothiol-dependent maleylpyruvate isomerase metal-binding" evidence="1">
    <location>
        <begin position="19"/>
        <end position="134"/>
    </location>
</feature>
<dbReference type="GO" id="GO:0046872">
    <property type="term" value="F:metal ion binding"/>
    <property type="evidence" value="ECO:0007669"/>
    <property type="project" value="InterPro"/>
</dbReference>
<dbReference type="NCBIfam" id="TIGR03083">
    <property type="entry name" value="maleylpyruvate isomerase family mycothiol-dependent enzyme"/>
    <property type="match status" value="1"/>
</dbReference>
<dbReference type="InterPro" id="IPR017517">
    <property type="entry name" value="Maleyloyr_isom"/>
</dbReference>